<organism evidence="2 3">
    <name type="scientific">Ferrigenium kumadai</name>
    <dbReference type="NCBI Taxonomy" id="1682490"/>
    <lineage>
        <taxon>Bacteria</taxon>
        <taxon>Pseudomonadati</taxon>
        <taxon>Pseudomonadota</taxon>
        <taxon>Betaproteobacteria</taxon>
        <taxon>Nitrosomonadales</taxon>
        <taxon>Gallionellaceae</taxon>
        <taxon>Ferrigenium</taxon>
    </lineage>
</organism>
<dbReference type="InterPro" id="IPR002575">
    <property type="entry name" value="Aminoglycoside_PTrfase"/>
</dbReference>
<dbReference type="EMBL" id="AP019536">
    <property type="protein sequence ID" value="BBI98386.1"/>
    <property type="molecule type" value="Genomic_DNA"/>
</dbReference>
<feature type="domain" description="Aminoglycoside phosphotransferase" evidence="1">
    <location>
        <begin position="131"/>
        <end position="224"/>
    </location>
</feature>
<dbReference type="InterPro" id="IPR052732">
    <property type="entry name" value="Cell-binding_unc_protein"/>
</dbReference>
<dbReference type="PANTHER" id="PTHR43883">
    <property type="entry name" value="SLR0207 PROTEIN"/>
    <property type="match status" value="1"/>
</dbReference>
<dbReference type="AlphaFoldDB" id="A0AAN1SXI1"/>
<evidence type="ECO:0000313" key="2">
    <source>
        <dbReference type="EMBL" id="BBI98386.1"/>
    </source>
</evidence>
<protein>
    <recommendedName>
        <fullName evidence="1">Aminoglycoside phosphotransferase domain-containing protein</fullName>
    </recommendedName>
</protein>
<evidence type="ECO:0000259" key="1">
    <source>
        <dbReference type="Pfam" id="PF01636"/>
    </source>
</evidence>
<dbReference type="RefSeq" id="WP_212786032.1">
    <property type="nucleotide sequence ID" value="NZ_AP019536.1"/>
</dbReference>
<dbReference type="SUPFAM" id="SSF56112">
    <property type="entry name" value="Protein kinase-like (PK-like)"/>
    <property type="match status" value="1"/>
</dbReference>
<dbReference type="SUPFAM" id="SSF52540">
    <property type="entry name" value="P-loop containing nucleoside triphosphate hydrolases"/>
    <property type="match status" value="1"/>
</dbReference>
<proteinExistence type="predicted"/>
<reference evidence="2 3" key="1">
    <citation type="submission" date="2019-03" db="EMBL/GenBank/DDBJ databases">
        <title>Complete genome sequence of Ferrigenium kumadai strain An22, a microaerophilic iron-oxidizing bacterium isolated from a paddy field soil.</title>
        <authorList>
            <person name="Watanabe T."/>
            <person name="Asakawa S."/>
        </authorList>
    </citation>
    <scope>NUCLEOTIDE SEQUENCE [LARGE SCALE GENOMIC DNA]</scope>
    <source>
        <strain evidence="2 3">An22</strain>
    </source>
</reference>
<dbReference type="KEGG" id="fku:FGKAn22_00790"/>
<dbReference type="Gene3D" id="3.90.1200.10">
    <property type="match status" value="1"/>
</dbReference>
<dbReference type="Proteomes" id="UP001319121">
    <property type="component" value="Chromosome"/>
</dbReference>
<dbReference type="PANTHER" id="PTHR43883:SF1">
    <property type="entry name" value="GLUCONOKINASE"/>
    <property type="match status" value="1"/>
</dbReference>
<dbReference type="InterPro" id="IPR011009">
    <property type="entry name" value="Kinase-like_dom_sf"/>
</dbReference>
<dbReference type="Gene3D" id="3.40.50.300">
    <property type="entry name" value="P-loop containing nucleotide triphosphate hydrolases"/>
    <property type="match status" value="1"/>
</dbReference>
<evidence type="ECO:0000313" key="3">
    <source>
        <dbReference type="Proteomes" id="UP001319121"/>
    </source>
</evidence>
<dbReference type="Pfam" id="PF13671">
    <property type="entry name" value="AAA_33"/>
    <property type="match status" value="1"/>
</dbReference>
<name>A0AAN1SXI1_9PROT</name>
<dbReference type="InterPro" id="IPR027417">
    <property type="entry name" value="P-loop_NTPase"/>
</dbReference>
<accession>A0AAN1SXI1</accession>
<sequence length="522" mass="57809">MASSQEMLSRQRLVAALLNPRRYPEPARHVRLIETHISWVLLAGHYAYKIKKPVDLGFLDFSTLALRKHYCEEEYRLNRRLAPQLYLGVVAIGGDPDDPRFGIPSAIEYAVKMRRFPSSCLMDRQLARGGIAPSHIDQLAATVARFHAALPPAAADTAFGTAAEIRDAAMQNFEQLPEAEDVAELRAATEAELAACAITFERRRREGCVRECHGDLHLGNIALIDGEPVPFDGIEFSPALCWIDVMDEIAFPVMDLLHRGRPDYAWRLLNAYLEATGDYGGMAVLRFYLAYRATVRAKVDAIRAAQPGLKPRATNELLQASRSYLDLARNCLAKPSPALIITHGLPGSGKTTIAQTALERYGAIRIRSDVERKRLYGLGALDSSRSRFGDDLYSKGATHRTYARLYDLALELLGCGFPVIVDAAFLRHGERARFRDLARQMDVPFAIAAMPVDLSLLRARIAQRQAQASDASEADIAVLEKLAAVVEPVSPEECAFTADFADERKGWEALRRLLGEAGQQIL</sequence>
<keyword evidence="3" id="KW-1185">Reference proteome</keyword>
<gene>
    <name evidence="2" type="ORF">FGKAn22_00790</name>
</gene>
<dbReference type="Pfam" id="PF01636">
    <property type="entry name" value="APH"/>
    <property type="match status" value="1"/>
</dbReference>